<dbReference type="eggNOG" id="ENOG502QU6T">
    <property type="taxonomic scope" value="Eukaryota"/>
</dbReference>
<dbReference type="CDD" id="cd07535">
    <property type="entry name" value="HAD_VSP"/>
    <property type="match status" value="1"/>
</dbReference>
<comment type="similarity">
    <text evidence="5">Belongs to the APS1/VSP family.</text>
</comment>
<accession>A0A1U8A1T6</accession>
<keyword evidence="4" id="KW-0325">Glycoprotein</keyword>
<organism evidence="6 7">
    <name type="scientific">Nelumbo nucifera</name>
    <name type="common">Sacred lotus</name>
    <dbReference type="NCBI Taxonomy" id="4432"/>
    <lineage>
        <taxon>Eukaryota</taxon>
        <taxon>Viridiplantae</taxon>
        <taxon>Streptophyta</taxon>
        <taxon>Embryophyta</taxon>
        <taxon>Tracheophyta</taxon>
        <taxon>Spermatophyta</taxon>
        <taxon>Magnoliopsida</taxon>
        <taxon>Proteales</taxon>
        <taxon>Nelumbonaceae</taxon>
        <taxon>Nelumbo</taxon>
    </lineage>
</organism>
<evidence type="ECO:0000313" key="7">
    <source>
        <dbReference type="RefSeq" id="XP_010258709.1"/>
    </source>
</evidence>
<dbReference type="InterPro" id="IPR010028">
    <property type="entry name" value="Acid_phosphatase_pln"/>
</dbReference>
<reference evidence="7" key="1">
    <citation type="submission" date="2025-08" db="UniProtKB">
        <authorList>
            <consortium name="RefSeq"/>
        </authorList>
    </citation>
    <scope>IDENTIFICATION</scope>
</reference>
<name>A0A1U8A1T6_NELNU</name>
<gene>
    <name evidence="7" type="primary">LOC104598372</name>
</gene>
<dbReference type="RefSeq" id="XP_010258709.1">
    <property type="nucleotide sequence ID" value="XM_010260407.1"/>
</dbReference>
<dbReference type="Gene3D" id="3.40.50.1000">
    <property type="entry name" value="HAD superfamily/HAD-like"/>
    <property type="match status" value="1"/>
</dbReference>
<dbReference type="AlphaFoldDB" id="A0A1U8A1T6"/>
<dbReference type="InterPro" id="IPR005519">
    <property type="entry name" value="Acid_phosphat_B-like"/>
</dbReference>
<dbReference type="Proteomes" id="UP000189703">
    <property type="component" value="Unplaced"/>
</dbReference>
<dbReference type="GO" id="GO:0003993">
    <property type="term" value="F:acid phosphatase activity"/>
    <property type="evidence" value="ECO:0000318"/>
    <property type="project" value="GO_Central"/>
</dbReference>
<dbReference type="Pfam" id="PF03767">
    <property type="entry name" value="Acid_phosphat_B"/>
    <property type="match status" value="1"/>
</dbReference>
<evidence type="ECO:0000256" key="1">
    <source>
        <dbReference type="ARBA" id="ARBA00002410"/>
    </source>
</evidence>
<keyword evidence="3" id="KW-0758">Storage protein</keyword>
<dbReference type="InterPro" id="IPR023214">
    <property type="entry name" value="HAD_sf"/>
</dbReference>
<dbReference type="KEGG" id="nnu:104598372"/>
<proteinExistence type="inferred from homology"/>
<evidence type="ECO:0000256" key="4">
    <source>
        <dbReference type="ARBA" id="ARBA00023180"/>
    </source>
</evidence>
<dbReference type="GeneID" id="104598372"/>
<sequence>MERILPFLIATILATSHASPSSSSEPHLIHLLRPKHGAGGHALKGVSCLSWRFGVETNNIRGWKTIPSKCEDYVGHYMLGSLYRKDCKVVVDEAILYAENLKLTGDGKDVWIFDIDETILSNLPYYARHGFGVEPFNSTLFNEWVNTGEAPPLPESLRLYRKLLSLGLKIVFLTGRSEDQRKATSTNLKKAGFHTWEKLILKKSSNQGTTAVVYKSGERKTLEESGYRIVGNIGDQWSDILGNNTGNRTFKLPDPMYYLS</sequence>
<dbReference type="OMA" id="EECEGYV"/>
<keyword evidence="2" id="KW-0732">Signal</keyword>
<dbReference type="PANTHER" id="PTHR31284">
    <property type="entry name" value="ACID PHOSPHATASE-LIKE PROTEIN"/>
    <property type="match status" value="1"/>
</dbReference>
<dbReference type="SUPFAM" id="SSF56784">
    <property type="entry name" value="HAD-like"/>
    <property type="match status" value="1"/>
</dbReference>
<dbReference type="InterPro" id="IPR036412">
    <property type="entry name" value="HAD-like_sf"/>
</dbReference>
<dbReference type="PIRSF" id="PIRSF002674">
    <property type="entry name" value="VSP"/>
    <property type="match status" value="1"/>
</dbReference>
<protein>
    <submittedName>
        <fullName evidence="7">Acid phosphatase 1-like</fullName>
    </submittedName>
</protein>
<comment type="function">
    <text evidence="1">May function as somatic storage protein during early seedling development.</text>
</comment>
<dbReference type="PANTHER" id="PTHR31284:SF19">
    <property type="entry name" value="VEGETATIVE STORAGE PROTEIN 1-RELATED"/>
    <property type="match status" value="1"/>
</dbReference>
<dbReference type="GO" id="GO:0045735">
    <property type="term" value="F:nutrient reservoir activity"/>
    <property type="evidence" value="ECO:0007669"/>
    <property type="project" value="UniProtKB-KW"/>
</dbReference>
<evidence type="ECO:0000256" key="2">
    <source>
        <dbReference type="ARBA" id="ARBA00022729"/>
    </source>
</evidence>
<dbReference type="InterPro" id="IPR014403">
    <property type="entry name" value="APS1/VSP"/>
</dbReference>
<evidence type="ECO:0000313" key="6">
    <source>
        <dbReference type="Proteomes" id="UP000189703"/>
    </source>
</evidence>
<keyword evidence="6" id="KW-1185">Reference proteome</keyword>
<dbReference type="NCBIfam" id="TIGR01675">
    <property type="entry name" value="plant-AP"/>
    <property type="match status" value="1"/>
</dbReference>
<evidence type="ECO:0000256" key="3">
    <source>
        <dbReference type="ARBA" id="ARBA00022761"/>
    </source>
</evidence>
<dbReference type="OrthoDB" id="59415at2759"/>
<evidence type="ECO:0000256" key="5">
    <source>
        <dbReference type="PIRNR" id="PIRNR002674"/>
    </source>
</evidence>